<sequence length="186" mass="20747">MINKKVGRIKAEDCVFVQVDIQEKLFPHISDNEQLEKNLVTLIKGLKLHEIPIIVNEQYKKGIGETIPSLRELTDEYPHFEKTTFSCCGNEDGLSAIKATNRNTVILAGIETHVCVLQTAIDLLEEGLNVVLVTDCVNSRKAVDKETAILRLTQAGVVPTTYESLLFELTVNAKNPVFKEISKLVK</sequence>
<dbReference type="CDD" id="cd01012">
    <property type="entry name" value="YcaC_related"/>
    <property type="match status" value="1"/>
</dbReference>
<dbReference type="InterPro" id="IPR000868">
    <property type="entry name" value="Isochorismatase-like_dom"/>
</dbReference>
<keyword evidence="2" id="KW-0378">Hydrolase</keyword>
<gene>
    <name evidence="2" type="ORF">CP965_07780</name>
</gene>
<dbReference type="SUPFAM" id="SSF52499">
    <property type="entry name" value="Isochorismatase-like hydrolases"/>
    <property type="match status" value="1"/>
</dbReference>
<keyword evidence="3" id="KW-1185">Reference proteome</keyword>
<dbReference type="GO" id="GO:0016787">
    <property type="term" value="F:hydrolase activity"/>
    <property type="evidence" value="ECO:0007669"/>
    <property type="project" value="UniProtKB-KW"/>
</dbReference>
<dbReference type="PANTHER" id="PTHR14119:SF3">
    <property type="entry name" value="ISOCHORISMATASE DOMAIN-CONTAINING PROTEIN 2"/>
    <property type="match status" value="1"/>
</dbReference>
<evidence type="ECO:0000313" key="3">
    <source>
        <dbReference type="Proteomes" id="UP000289718"/>
    </source>
</evidence>
<dbReference type="OrthoDB" id="9796958at2"/>
<dbReference type="EMBL" id="NXIE01000003">
    <property type="protein sequence ID" value="RXK12476.1"/>
    <property type="molecule type" value="Genomic_DNA"/>
</dbReference>
<evidence type="ECO:0000259" key="1">
    <source>
        <dbReference type="Pfam" id="PF00857"/>
    </source>
</evidence>
<dbReference type="PANTHER" id="PTHR14119">
    <property type="entry name" value="HYDROLASE"/>
    <property type="match status" value="1"/>
</dbReference>
<name>A0A4Q1B1L4_9BACT</name>
<reference evidence="2 3" key="1">
    <citation type="submission" date="2017-09" db="EMBL/GenBank/DDBJ databases">
        <title>Genomics of the genus Arcobacter.</title>
        <authorList>
            <person name="Perez-Cataluna A."/>
            <person name="Figueras M.J."/>
            <person name="Salas-Masso N."/>
        </authorList>
    </citation>
    <scope>NUCLEOTIDE SEQUENCE [LARGE SCALE GENOMIC DNA]</scope>
    <source>
        <strain evidence="2 3">F156-34</strain>
    </source>
</reference>
<accession>A0A4Q1B1L4</accession>
<evidence type="ECO:0000313" key="2">
    <source>
        <dbReference type="EMBL" id="RXK12476.1"/>
    </source>
</evidence>
<feature type="domain" description="Isochorismatase-like" evidence="1">
    <location>
        <begin position="15"/>
        <end position="163"/>
    </location>
</feature>
<organism evidence="2 3">
    <name type="scientific">Halarcobacter mediterraneus</name>
    <dbReference type="NCBI Taxonomy" id="2023153"/>
    <lineage>
        <taxon>Bacteria</taxon>
        <taxon>Pseudomonadati</taxon>
        <taxon>Campylobacterota</taxon>
        <taxon>Epsilonproteobacteria</taxon>
        <taxon>Campylobacterales</taxon>
        <taxon>Arcobacteraceae</taxon>
        <taxon>Halarcobacter</taxon>
    </lineage>
</organism>
<protein>
    <submittedName>
        <fullName evidence="2">Hydrolase</fullName>
    </submittedName>
</protein>
<dbReference type="AlphaFoldDB" id="A0A4Q1B1L4"/>
<comment type="caution">
    <text evidence="2">The sequence shown here is derived from an EMBL/GenBank/DDBJ whole genome shotgun (WGS) entry which is preliminary data.</text>
</comment>
<proteinExistence type="predicted"/>
<dbReference type="Pfam" id="PF00857">
    <property type="entry name" value="Isochorismatase"/>
    <property type="match status" value="1"/>
</dbReference>
<dbReference type="RefSeq" id="WP_129061535.1">
    <property type="nucleotide sequence ID" value="NZ_NXIE01000003.1"/>
</dbReference>
<dbReference type="Proteomes" id="UP000289718">
    <property type="component" value="Unassembled WGS sequence"/>
</dbReference>
<dbReference type="InterPro" id="IPR036380">
    <property type="entry name" value="Isochorismatase-like_sf"/>
</dbReference>
<dbReference type="Gene3D" id="3.40.50.850">
    <property type="entry name" value="Isochorismatase-like"/>
    <property type="match status" value="1"/>
</dbReference>
<dbReference type="InterPro" id="IPR050993">
    <property type="entry name" value="Isochorismatase_domain"/>
</dbReference>